<evidence type="ECO:0000256" key="2">
    <source>
        <dbReference type="SAM" id="Phobius"/>
    </source>
</evidence>
<feature type="transmembrane region" description="Helical" evidence="2">
    <location>
        <begin position="416"/>
        <end position="436"/>
    </location>
</feature>
<dbReference type="AlphaFoldDB" id="S9TGE4"/>
<dbReference type="Proteomes" id="UP000015350">
    <property type="component" value="Unassembled WGS sequence"/>
</dbReference>
<dbReference type="PANTHER" id="PTHR37813">
    <property type="entry name" value="FELS-2 PROPHAGE PROTEIN"/>
    <property type="match status" value="1"/>
</dbReference>
<reference evidence="4 5" key="1">
    <citation type="submission" date="2013-04" db="EMBL/GenBank/DDBJ databases">
        <authorList>
            <person name="Kuznetsov B."/>
            <person name="Ivanovsky R."/>
        </authorList>
    </citation>
    <scope>NUCLEOTIDE SEQUENCE [LARGE SCALE GENOMIC DNA]</scope>
    <source>
        <strain evidence="4 5">MGU-K5</strain>
    </source>
</reference>
<keyword evidence="1" id="KW-1188">Viral release from host cell</keyword>
<sequence length="659" mass="68117">MSLATNIIIGAALAGGFNSTIGSAVGGIGQINRAAGELSGTLVQVGQAWASLHGIGSALNQASDFEHELKQAGITADMTNEQIAGLKDQLRGLAVPERTNQSMQELLKGFSALVSAGMDKDKTSAMVEALGRTATAAQANVDDLAKTAFVLNDTLGVAPEGMGKALDQLAFAGKQGAFELKDMARYFPTLGAAAKGLGLQGTEAVTTLGAALQIAKKGAADPSEAANNMKNFMAKIMAPETLKKFKEHGVDLVKVRNEAIAKGGNPFEALLEQVNKKTKGGQVDLLGQFFGDMQVQDFLKPMLANLEEYKRLKGDIAGASGTVDTDFARMMETNKELLKGFNSQLGKLGEAVGSALLPPFNMALKAITPVVTVLGDMANSSPTATAAIVSVGAAFTLLPPAITLTTVAWRVLSASVMANPIGLAIGAIAVGAGLIIDNWGTVKLFFSTIWNGVEEHWRTILAFTGPIGWAAIKIIDNWGQLKTFAMGMWEGISAKWAGLVDAVTPVGEAITGIFTSVWGNITKVWDDGVATIMAIWDKVRGPLTDFATMMGWVAPKGESMPKVGAAVAANDNPANDNQVKPGSGIKAAEAKGAQVVTKGSDTSAAGQAGGQAVAQASAATPQRIEVVLTLPPGMRADVRGSTPGVSVIARTGQSMAGGN</sequence>
<dbReference type="RefSeq" id="WP_021132618.1">
    <property type="nucleotide sequence ID" value="NZ_AQPH01000043.1"/>
</dbReference>
<evidence type="ECO:0000256" key="1">
    <source>
        <dbReference type="ARBA" id="ARBA00022612"/>
    </source>
</evidence>
<gene>
    <name evidence="4" type="ORF">K678_11528</name>
</gene>
<feature type="domain" description="Phage tail tape measure protein" evidence="3">
    <location>
        <begin position="98"/>
        <end position="281"/>
    </location>
</feature>
<dbReference type="PATRIC" id="fig|1316936.3.peg.2299"/>
<dbReference type="STRING" id="1316936.K678_11528"/>
<proteinExistence type="predicted"/>
<comment type="caution">
    <text evidence="4">The sequence shown here is derived from an EMBL/GenBank/DDBJ whole genome shotgun (WGS) entry which is preliminary data.</text>
</comment>
<keyword evidence="2" id="KW-1133">Transmembrane helix</keyword>
<dbReference type="NCBIfam" id="TIGR01760">
    <property type="entry name" value="tape_meas_TP901"/>
    <property type="match status" value="1"/>
</dbReference>
<dbReference type="Pfam" id="PF10145">
    <property type="entry name" value="PhageMin_Tail"/>
    <property type="match status" value="1"/>
</dbReference>
<dbReference type="InterPro" id="IPR010090">
    <property type="entry name" value="Phage_tape_meas"/>
</dbReference>
<dbReference type="eggNOG" id="COG5283">
    <property type="taxonomic scope" value="Bacteria"/>
</dbReference>
<dbReference type="PANTHER" id="PTHR37813:SF1">
    <property type="entry name" value="FELS-2 PROPHAGE PROTEIN"/>
    <property type="match status" value="1"/>
</dbReference>
<name>S9TGE4_MAGFU</name>
<feature type="transmembrane region" description="Helical" evidence="2">
    <location>
        <begin position="386"/>
        <end position="409"/>
    </location>
</feature>
<keyword evidence="2" id="KW-0812">Transmembrane</keyword>
<accession>S9TGE4</accession>
<organism evidence="4 5">
    <name type="scientific">Magnetospirillum fulvum MGU-K5</name>
    <dbReference type="NCBI Taxonomy" id="1316936"/>
    <lineage>
        <taxon>Bacteria</taxon>
        <taxon>Pseudomonadati</taxon>
        <taxon>Pseudomonadota</taxon>
        <taxon>Alphaproteobacteria</taxon>
        <taxon>Rhodospirillales</taxon>
        <taxon>Rhodospirillaceae</taxon>
        <taxon>Magnetospirillum</taxon>
    </lineage>
</organism>
<evidence type="ECO:0000313" key="4">
    <source>
        <dbReference type="EMBL" id="EPY01351.1"/>
    </source>
</evidence>
<dbReference type="EMBL" id="AQPH01000043">
    <property type="protein sequence ID" value="EPY01351.1"/>
    <property type="molecule type" value="Genomic_DNA"/>
</dbReference>
<evidence type="ECO:0000259" key="3">
    <source>
        <dbReference type="Pfam" id="PF10145"/>
    </source>
</evidence>
<dbReference type="OrthoDB" id="8019720at2"/>
<evidence type="ECO:0000313" key="5">
    <source>
        <dbReference type="Proteomes" id="UP000015350"/>
    </source>
</evidence>
<protein>
    <submittedName>
        <fullName evidence="4">TP901 family phage tail tape measure protein</fullName>
    </submittedName>
</protein>
<keyword evidence="2" id="KW-0472">Membrane</keyword>